<keyword evidence="8" id="KW-1185">Reference proteome</keyword>
<keyword evidence="3" id="KW-0732">Signal</keyword>
<comment type="subcellular location">
    <subcellularLocation>
        <location evidence="1">Secreted</location>
    </subcellularLocation>
</comment>
<evidence type="ECO:0000259" key="6">
    <source>
        <dbReference type="PROSITE" id="PS50041"/>
    </source>
</evidence>
<gene>
    <name evidence="7" type="ORF">RRG08_047455</name>
</gene>
<dbReference type="EMBL" id="JAWDGP010005399">
    <property type="protein sequence ID" value="KAK3757264.1"/>
    <property type="molecule type" value="Genomic_DNA"/>
</dbReference>
<dbReference type="Proteomes" id="UP001283361">
    <property type="component" value="Unassembled WGS sequence"/>
</dbReference>
<name>A0AAE0YTX7_9GAST</name>
<dbReference type="InterPro" id="IPR001304">
    <property type="entry name" value="C-type_lectin-like"/>
</dbReference>
<dbReference type="Pfam" id="PF00059">
    <property type="entry name" value="Lectin_C"/>
    <property type="match status" value="1"/>
</dbReference>
<dbReference type="SMART" id="SM00034">
    <property type="entry name" value="CLECT"/>
    <property type="match status" value="1"/>
</dbReference>
<evidence type="ECO:0000313" key="7">
    <source>
        <dbReference type="EMBL" id="KAK3757264.1"/>
    </source>
</evidence>
<dbReference type="GO" id="GO:0030246">
    <property type="term" value="F:carbohydrate binding"/>
    <property type="evidence" value="ECO:0007669"/>
    <property type="project" value="UniProtKB-KW"/>
</dbReference>
<dbReference type="GO" id="GO:0008083">
    <property type="term" value="F:growth factor activity"/>
    <property type="evidence" value="ECO:0007669"/>
    <property type="project" value="TreeGrafter"/>
</dbReference>
<dbReference type="InterPro" id="IPR051663">
    <property type="entry name" value="CLec_Tetranectin-domain"/>
</dbReference>
<protein>
    <recommendedName>
        <fullName evidence="6">C-type lectin domain-containing protein</fullName>
    </recommendedName>
</protein>
<evidence type="ECO:0000256" key="5">
    <source>
        <dbReference type="ARBA" id="ARBA00023157"/>
    </source>
</evidence>
<keyword evidence="4" id="KW-0430">Lectin</keyword>
<dbReference type="AlphaFoldDB" id="A0AAE0YTX7"/>
<comment type="caution">
    <text evidence="7">The sequence shown here is derived from an EMBL/GenBank/DDBJ whole genome shotgun (WGS) entry which is preliminary data.</text>
</comment>
<dbReference type="InterPro" id="IPR016186">
    <property type="entry name" value="C-type_lectin-like/link_sf"/>
</dbReference>
<dbReference type="SUPFAM" id="SSF56436">
    <property type="entry name" value="C-type lectin-like"/>
    <property type="match status" value="1"/>
</dbReference>
<dbReference type="PANTHER" id="PTHR22799">
    <property type="entry name" value="TETRANECTIN-RELATED"/>
    <property type="match status" value="1"/>
</dbReference>
<evidence type="ECO:0000256" key="1">
    <source>
        <dbReference type="ARBA" id="ARBA00004613"/>
    </source>
</evidence>
<dbReference type="InterPro" id="IPR016187">
    <property type="entry name" value="CTDL_fold"/>
</dbReference>
<dbReference type="Gene3D" id="3.10.100.10">
    <property type="entry name" value="Mannose-Binding Protein A, subunit A"/>
    <property type="match status" value="1"/>
</dbReference>
<dbReference type="PANTHER" id="PTHR22799:SF1">
    <property type="entry name" value="C-TYPE LECTIN DOMAIN FAMILY 11 MEMBER A"/>
    <property type="match status" value="1"/>
</dbReference>
<sequence length="397" mass="43889">MISHLYLIQSVSYNLNATDAEVFYTMTPLSCLLNSTRSIIMIGCVYLQAVMLLATLVAGSVGCISSGINFDVSRNGSQTGALMVKCSVDHKLTKSMSVLTSLSVYGSRLDRSQLIFHHLASVDLWSRTPDVDFDLKAADVTVKGDVGQGPDQEPFLVISWGTRDARYLQYKCVARGKDTDGKDISLLSEVKSAPERESCCKSLASMQSQLGNVSIFMENVINTTGELSSQIQALAATVKEMDTKLDFMRDTMLSEFRMMKIDRSRYDVSGVHNDRVYLASKSVETFNLANANSFCRAMGGYLVELDDAQEYRFVFDFVSSIRGTNNFWTGGNDADREGHFVYYNSKKPVPNLTWVGGQPDNGSGTEDCMQINLHLGGLNDDQCYNKGKYVCEVPLTL</sequence>
<keyword evidence="2" id="KW-0964">Secreted</keyword>
<proteinExistence type="predicted"/>
<dbReference type="PROSITE" id="PS00615">
    <property type="entry name" value="C_TYPE_LECTIN_1"/>
    <property type="match status" value="1"/>
</dbReference>
<accession>A0AAE0YTX7</accession>
<evidence type="ECO:0000256" key="4">
    <source>
        <dbReference type="ARBA" id="ARBA00022734"/>
    </source>
</evidence>
<dbReference type="GO" id="GO:0005615">
    <property type="term" value="C:extracellular space"/>
    <property type="evidence" value="ECO:0007669"/>
    <property type="project" value="TreeGrafter"/>
</dbReference>
<evidence type="ECO:0000256" key="2">
    <source>
        <dbReference type="ARBA" id="ARBA00022525"/>
    </source>
</evidence>
<feature type="domain" description="C-type lectin" evidence="6">
    <location>
        <begin position="272"/>
        <end position="392"/>
    </location>
</feature>
<reference evidence="7" key="1">
    <citation type="journal article" date="2023" name="G3 (Bethesda)">
        <title>A reference genome for the long-term kleptoplast-retaining sea slug Elysia crispata morphotype clarki.</title>
        <authorList>
            <person name="Eastman K.E."/>
            <person name="Pendleton A.L."/>
            <person name="Shaikh M.A."/>
            <person name="Suttiyut T."/>
            <person name="Ogas R."/>
            <person name="Tomko P."/>
            <person name="Gavelis G."/>
            <person name="Widhalm J.R."/>
            <person name="Wisecaver J.H."/>
        </authorList>
    </citation>
    <scope>NUCLEOTIDE SEQUENCE</scope>
    <source>
        <strain evidence="7">ECLA1</strain>
    </source>
</reference>
<evidence type="ECO:0000256" key="3">
    <source>
        <dbReference type="ARBA" id="ARBA00022729"/>
    </source>
</evidence>
<dbReference type="PROSITE" id="PS50041">
    <property type="entry name" value="C_TYPE_LECTIN_2"/>
    <property type="match status" value="1"/>
</dbReference>
<organism evidence="7 8">
    <name type="scientific">Elysia crispata</name>
    <name type="common">lettuce slug</name>
    <dbReference type="NCBI Taxonomy" id="231223"/>
    <lineage>
        <taxon>Eukaryota</taxon>
        <taxon>Metazoa</taxon>
        <taxon>Spiralia</taxon>
        <taxon>Lophotrochozoa</taxon>
        <taxon>Mollusca</taxon>
        <taxon>Gastropoda</taxon>
        <taxon>Heterobranchia</taxon>
        <taxon>Euthyneura</taxon>
        <taxon>Panpulmonata</taxon>
        <taxon>Sacoglossa</taxon>
        <taxon>Placobranchoidea</taxon>
        <taxon>Plakobranchidae</taxon>
        <taxon>Elysia</taxon>
    </lineage>
</organism>
<dbReference type="InterPro" id="IPR018378">
    <property type="entry name" value="C-type_lectin_CS"/>
</dbReference>
<keyword evidence="5" id="KW-1015">Disulfide bond</keyword>
<evidence type="ECO:0000313" key="8">
    <source>
        <dbReference type="Proteomes" id="UP001283361"/>
    </source>
</evidence>
<dbReference type="CDD" id="cd00037">
    <property type="entry name" value="CLECT"/>
    <property type="match status" value="1"/>
</dbReference>